<dbReference type="AlphaFoldDB" id="A0A4R5KUQ3"/>
<evidence type="ECO:0000256" key="3">
    <source>
        <dbReference type="ARBA" id="ARBA00023136"/>
    </source>
</evidence>
<sequence length="441" mass="48765">MKKTHVSMMAAILLLSITAMGCSQRPSGGSNTSADTKPAPAAGNTAPAASSGGGDKIKLTVYSTTSATPNQDVMKSIANDFMKENPNIQVEFQFPGSEYENILKVKMAANDLPDVFDTHGWAIIRYGKYLADLKDSPWASQQTDTIKPVVTDKDGKVHALVLSEAKDGISYNADILQKYNIQIPKTFEELLVAAEKIKKESNGEITPFFMSGIDNGMIGGFLDLYASSMYISPKQNDAQSLLEGKFDWNKWTPLAQKLLDLKTKGYVNVDVLTAKRSDLPQRFAQGKVAFVTGAPTFSDEVHKISPNLKIGIMPLTSMVDGDEPTFTGGERYTMGAWKDGKHLAESKKLIDFFAKPENMTKFANSTKLPPGLKNIKSEHEFSKYYDEFSNIRVFPYFDRVYLPNGMWDVMCKTGTALLAGSVTPAQFSEKMKQEFERLRNK</sequence>
<dbReference type="OrthoDB" id="9798191at2"/>
<protein>
    <submittedName>
        <fullName evidence="8">Extracellular solute-binding protein</fullName>
    </submittedName>
</protein>
<evidence type="ECO:0000256" key="5">
    <source>
        <dbReference type="ARBA" id="ARBA00023288"/>
    </source>
</evidence>
<dbReference type="InterPro" id="IPR006059">
    <property type="entry name" value="SBP"/>
</dbReference>
<feature type="compositionally biased region" description="Polar residues" evidence="6">
    <location>
        <begin position="24"/>
        <end position="35"/>
    </location>
</feature>
<keyword evidence="1" id="KW-1003">Cell membrane</keyword>
<dbReference type="RefSeq" id="WP_133226260.1">
    <property type="nucleotide sequence ID" value="NZ_SMRT01000002.1"/>
</dbReference>
<evidence type="ECO:0000256" key="1">
    <source>
        <dbReference type="ARBA" id="ARBA00022475"/>
    </source>
</evidence>
<dbReference type="Gene3D" id="3.40.190.10">
    <property type="entry name" value="Periplasmic binding protein-like II"/>
    <property type="match status" value="2"/>
</dbReference>
<keyword evidence="9" id="KW-1185">Reference proteome</keyword>
<dbReference type="EMBL" id="SMRT01000002">
    <property type="protein sequence ID" value="TDF99663.1"/>
    <property type="molecule type" value="Genomic_DNA"/>
</dbReference>
<keyword evidence="2 7" id="KW-0732">Signal</keyword>
<dbReference type="PROSITE" id="PS51257">
    <property type="entry name" value="PROKAR_LIPOPROTEIN"/>
    <property type="match status" value="1"/>
</dbReference>
<gene>
    <name evidence="8" type="ORF">E1757_07490</name>
</gene>
<proteinExistence type="predicted"/>
<evidence type="ECO:0000313" key="9">
    <source>
        <dbReference type="Proteomes" id="UP000295636"/>
    </source>
</evidence>
<keyword evidence="4" id="KW-0564">Palmitate</keyword>
<organism evidence="8 9">
    <name type="scientific">Paenibacillus piri</name>
    <dbReference type="NCBI Taxonomy" id="2547395"/>
    <lineage>
        <taxon>Bacteria</taxon>
        <taxon>Bacillati</taxon>
        <taxon>Bacillota</taxon>
        <taxon>Bacilli</taxon>
        <taxon>Bacillales</taxon>
        <taxon>Paenibacillaceae</taxon>
        <taxon>Paenibacillus</taxon>
    </lineage>
</organism>
<reference evidence="8 9" key="1">
    <citation type="submission" date="2019-03" db="EMBL/GenBank/DDBJ databases">
        <title>This is whole genome sequence of Paenibacillus sp MS74 strain.</title>
        <authorList>
            <person name="Trinh H.N."/>
        </authorList>
    </citation>
    <scope>NUCLEOTIDE SEQUENCE [LARGE SCALE GENOMIC DNA]</scope>
    <source>
        <strain evidence="8 9">MS74</strain>
    </source>
</reference>
<evidence type="ECO:0000256" key="4">
    <source>
        <dbReference type="ARBA" id="ARBA00023139"/>
    </source>
</evidence>
<dbReference type="InterPro" id="IPR050490">
    <property type="entry name" value="Bact_solute-bd_prot1"/>
</dbReference>
<feature type="chain" id="PRO_5039477779" evidence="7">
    <location>
        <begin position="22"/>
        <end position="441"/>
    </location>
</feature>
<evidence type="ECO:0000313" key="8">
    <source>
        <dbReference type="EMBL" id="TDF99663.1"/>
    </source>
</evidence>
<feature type="compositionally biased region" description="Low complexity" evidence="6">
    <location>
        <begin position="38"/>
        <end position="50"/>
    </location>
</feature>
<dbReference type="PANTHER" id="PTHR43649">
    <property type="entry name" value="ARABINOSE-BINDING PROTEIN-RELATED"/>
    <property type="match status" value="1"/>
</dbReference>
<accession>A0A4R5KUQ3</accession>
<evidence type="ECO:0000256" key="2">
    <source>
        <dbReference type="ARBA" id="ARBA00022729"/>
    </source>
</evidence>
<dbReference type="Pfam" id="PF13416">
    <property type="entry name" value="SBP_bac_8"/>
    <property type="match status" value="1"/>
</dbReference>
<name>A0A4R5KUQ3_9BACL</name>
<dbReference type="PANTHER" id="PTHR43649:SF33">
    <property type="entry name" value="POLYGALACTURONAN_RHAMNOGALACTURONAN-BINDING PROTEIN YTCQ"/>
    <property type="match status" value="1"/>
</dbReference>
<comment type="caution">
    <text evidence="8">The sequence shown here is derived from an EMBL/GenBank/DDBJ whole genome shotgun (WGS) entry which is preliminary data.</text>
</comment>
<evidence type="ECO:0000256" key="7">
    <source>
        <dbReference type="SAM" id="SignalP"/>
    </source>
</evidence>
<dbReference type="Proteomes" id="UP000295636">
    <property type="component" value="Unassembled WGS sequence"/>
</dbReference>
<feature type="signal peptide" evidence="7">
    <location>
        <begin position="1"/>
        <end position="21"/>
    </location>
</feature>
<dbReference type="SUPFAM" id="SSF53850">
    <property type="entry name" value="Periplasmic binding protein-like II"/>
    <property type="match status" value="1"/>
</dbReference>
<keyword evidence="5" id="KW-0449">Lipoprotein</keyword>
<evidence type="ECO:0000256" key="6">
    <source>
        <dbReference type="SAM" id="MobiDB-lite"/>
    </source>
</evidence>
<feature type="region of interest" description="Disordered" evidence="6">
    <location>
        <begin position="24"/>
        <end position="52"/>
    </location>
</feature>
<keyword evidence="3" id="KW-0472">Membrane</keyword>